<sequence length="244" mass="26086">MLRAIVVACALFLGGCKSVDTLVSTPTPAEVSQYAGEIGTVTVADSNGVRRMYSSEYLLASVNYTNQRCDEFFDLLARFNQDSSFIDKLLAASITAATPLMASYGVGANAVAVTGATIAYGQNVNKFASEIYAFSPYAGQLKRHVKQQMADYLKGMSADWKRGRLQEAACDSTGGCYNELERLVVVRGRAQQYANICSISNMRAIIDSSLANTDSKCKTPTGSDSTEAAAELTTCKAQAAKPNT</sequence>
<reference evidence="1 2" key="1">
    <citation type="journal article" date="2021" name="Int. J. Syst. Evol. Microbiol.">
        <title>Bradyrhizobium septentrionale sp. nov. (sv. septentrionale) and Bradyrhizobium quebecense sp. nov. (sv. septentrionale) associated with legumes native to Canada possess rearranged symbiosis genes and numerous insertion sequences.</title>
        <authorList>
            <person name="Bromfield E.S.P."/>
            <person name="Cloutier S."/>
        </authorList>
    </citation>
    <scope>NUCLEOTIDE SEQUENCE [LARGE SCALE GENOMIC DNA]</scope>
    <source>
        <strain evidence="1 2">12S5</strain>
    </source>
</reference>
<accession>A0ACD3V908</accession>
<dbReference type="Proteomes" id="UP000692816">
    <property type="component" value="Chromosome"/>
</dbReference>
<evidence type="ECO:0000313" key="1">
    <source>
        <dbReference type="EMBL" id="UGY02873.1"/>
    </source>
</evidence>
<name>A0ACD3V908_9BRAD</name>
<gene>
    <name evidence="1" type="ORF">J4P68_0038345</name>
</gene>
<organism evidence="1 2">
    <name type="scientific">Bradyrhizobium quebecense</name>
    <dbReference type="NCBI Taxonomy" id="2748629"/>
    <lineage>
        <taxon>Bacteria</taxon>
        <taxon>Pseudomonadati</taxon>
        <taxon>Pseudomonadota</taxon>
        <taxon>Alphaproteobacteria</taxon>
        <taxon>Hyphomicrobiales</taxon>
        <taxon>Nitrobacteraceae</taxon>
        <taxon>Bradyrhizobium</taxon>
    </lineage>
</organism>
<protein>
    <submittedName>
        <fullName evidence="1">Uncharacterized protein</fullName>
    </submittedName>
</protein>
<evidence type="ECO:0000313" key="2">
    <source>
        <dbReference type="Proteomes" id="UP000692816"/>
    </source>
</evidence>
<dbReference type="EMBL" id="CP088282">
    <property type="protein sequence ID" value="UGY02873.1"/>
    <property type="molecule type" value="Genomic_DNA"/>
</dbReference>
<keyword evidence="2" id="KW-1185">Reference proteome</keyword>
<proteinExistence type="predicted"/>